<keyword evidence="13" id="KW-0413">Isomerase</keyword>
<dbReference type="PANTHER" id="PTHR21022">
    <property type="entry name" value="PREPHENATE DEHYDRATASE P PROTEIN"/>
    <property type="match status" value="1"/>
</dbReference>
<evidence type="ECO:0000259" key="20">
    <source>
        <dbReference type="PROSITE" id="PS51171"/>
    </source>
</evidence>
<dbReference type="EC" id="4.2.1.51" evidence="7"/>
<dbReference type="SUPFAM" id="SSF55021">
    <property type="entry name" value="ACT-like"/>
    <property type="match status" value="1"/>
</dbReference>
<feature type="domain" description="ACT" evidence="21">
    <location>
        <begin position="273"/>
        <end position="350"/>
    </location>
</feature>
<evidence type="ECO:0000256" key="8">
    <source>
        <dbReference type="ARBA" id="ARBA00014401"/>
    </source>
</evidence>
<dbReference type="InterPro" id="IPR002701">
    <property type="entry name" value="CM_II_prokaryot"/>
</dbReference>
<dbReference type="RefSeq" id="WP_345926895.1">
    <property type="nucleotide sequence ID" value="NZ_JBDIVF010000003.1"/>
</dbReference>
<dbReference type="SUPFAM" id="SSF53850">
    <property type="entry name" value="Periplasmic binding protein-like II"/>
    <property type="match status" value="1"/>
</dbReference>
<comment type="pathway">
    <text evidence="4">Amino-acid biosynthesis; L-phenylalanine biosynthesis; phenylpyruvate from prephenate: step 1/1.</text>
</comment>
<evidence type="ECO:0000256" key="11">
    <source>
        <dbReference type="ARBA" id="ARBA00023141"/>
    </source>
</evidence>
<dbReference type="PROSITE" id="PS00857">
    <property type="entry name" value="PREPHENATE_DEHYDR_1"/>
    <property type="match status" value="1"/>
</dbReference>
<comment type="subcellular location">
    <subcellularLocation>
        <location evidence="3">Cytoplasm</location>
    </subcellularLocation>
</comment>
<dbReference type="PROSITE" id="PS00858">
    <property type="entry name" value="PREPHENATE_DEHYDR_2"/>
    <property type="match status" value="1"/>
</dbReference>
<dbReference type="InterPro" id="IPR010957">
    <property type="entry name" value="G/b/e-P-prot_chorismate_mutase"/>
</dbReference>
<proteinExistence type="predicted"/>
<gene>
    <name evidence="22" type="primary">pheA</name>
    <name evidence="22" type="ORF">ABVT11_02195</name>
</gene>
<evidence type="ECO:0000256" key="12">
    <source>
        <dbReference type="ARBA" id="ARBA00023222"/>
    </source>
</evidence>
<dbReference type="NCBIfam" id="NF008865">
    <property type="entry name" value="PRK11898.1"/>
    <property type="match status" value="1"/>
</dbReference>
<evidence type="ECO:0000259" key="19">
    <source>
        <dbReference type="PROSITE" id="PS51168"/>
    </source>
</evidence>
<dbReference type="InterPro" id="IPR036979">
    <property type="entry name" value="CM_dom_sf"/>
</dbReference>
<keyword evidence="14 22" id="KW-0456">Lyase</keyword>
<evidence type="ECO:0000256" key="16">
    <source>
        <dbReference type="ARBA" id="ARBA00031175"/>
    </source>
</evidence>
<dbReference type="GO" id="GO:0004664">
    <property type="term" value="F:prephenate dehydratase activity"/>
    <property type="evidence" value="ECO:0007669"/>
    <property type="project" value="UniProtKB-EC"/>
</dbReference>
<organism evidence="22 23">
    <name type="scientific">Uliginosibacterium paludis</name>
    <dbReference type="NCBI Taxonomy" id="1615952"/>
    <lineage>
        <taxon>Bacteria</taxon>
        <taxon>Pseudomonadati</taxon>
        <taxon>Pseudomonadota</taxon>
        <taxon>Betaproteobacteria</taxon>
        <taxon>Rhodocyclales</taxon>
        <taxon>Zoogloeaceae</taxon>
        <taxon>Uliginosibacterium</taxon>
    </lineage>
</organism>
<keyword evidence="12" id="KW-0584">Phenylalanine biosynthesis</keyword>
<keyword evidence="15" id="KW-0511">Multifunctional enzyme</keyword>
<dbReference type="PROSITE" id="PS51168">
    <property type="entry name" value="CHORISMATE_MUT_2"/>
    <property type="match status" value="1"/>
</dbReference>
<evidence type="ECO:0000256" key="15">
    <source>
        <dbReference type="ARBA" id="ARBA00023268"/>
    </source>
</evidence>
<dbReference type="PANTHER" id="PTHR21022:SF19">
    <property type="entry name" value="PREPHENATE DEHYDRATASE-RELATED"/>
    <property type="match status" value="1"/>
</dbReference>
<comment type="caution">
    <text evidence="22">The sequence shown here is derived from an EMBL/GenBank/DDBJ whole genome shotgun (WGS) entry which is preliminary data.</text>
</comment>
<evidence type="ECO:0000256" key="10">
    <source>
        <dbReference type="ARBA" id="ARBA00022605"/>
    </source>
</evidence>
<dbReference type="Pfam" id="PF00800">
    <property type="entry name" value="PDT"/>
    <property type="match status" value="1"/>
</dbReference>
<evidence type="ECO:0000256" key="7">
    <source>
        <dbReference type="ARBA" id="ARBA00013147"/>
    </source>
</evidence>
<keyword evidence="10" id="KW-0028">Amino-acid biosynthesis</keyword>
<dbReference type="EC" id="5.4.99.5" evidence="6"/>
<dbReference type="EMBL" id="JBEWLZ010000001">
    <property type="protein sequence ID" value="MET1488622.1"/>
    <property type="molecule type" value="Genomic_DNA"/>
</dbReference>
<name>A0ABV2CLF1_9RHOO</name>
<feature type="domain" description="Prephenate dehydratase" evidence="20">
    <location>
        <begin position="86"/>
        <end position="261"/>
    </location>
</feature>
<dbReference type="Gene3D" id="3.30.70.260">
    <property type="match status" value="1"/>
</dbReference>
<evidence type="ECO:0000256" key="2">
    <source>
        <dbReference type="ARBA" id="ARBA00002364"/>
    </source>
</evidence>
<evidence type="ECO:0000256" key="18">
    <source>
        <dbReference type="ARBA" id="ARBA00047848"/>
    </source>
</evidence>
<reference evidence="22 23" key="1">
    <citation type="submission" date="2024-07" db="EMBL/GenBank/DDBJ databases">
        <title>Uliginosibacterium paludis KCTC:42655.</title>
        <authorList>
            <person name="Kim M.K."/>
        </authorList>
    </citation>
    <scope>NUCLEOTIDE SEQUENCE [LARGE SCALE GENOMIC DNA]</scope>
    <source>
        <strain evidence="22 23">KCTC 42655</strain>
    </source>
</reference>
<sequence length="354" mass="38522">MDEELLKLRSEIDRLDGEILERLAARARCAQRVGEVKRGPLYRPEREAQVLRNIAGRNPGPLSDEAVQRIFREIMSWCLGLEQPLRVAHLGPRGTFSEEAAGKHFGGSPALLPMQTIDEVFHAVEAGAVQYGVIPVENSTEGAVSRSLDLLLARNVSVCGEVSLRIRQNLMTRASDLGQIKRIYSHSQSLGQCADWLANHAQGVERLPVSSNAEAARLASEDVESAAIAGDRAAQLYDLPILFANIEDDPSNTTRFLVIGRHDAGASGRDKTSLICSAPNRPGAVFALLQPFADKGVSMTKLESRPSRTGLWEYVFYVDIEGHRDDAAVTAALSDLVERAAFVKVLGSYPVAAI</sequence>
<dbReference type="InterPro" id="IPR036263">
    <property type="entry name" value="Chorismate_II_sf"/>
</dbReference>
<protein>
    <recommendedName>
        <fullName evidence="8">Bifunctional chorismate mutase/prephenate dehydratase</fullName>
        <ecNumber evidence="7">4.2.1.51</ecNumber>
        <ecNumber evidence="6">5.4.99.5</ecNumber>
    </recommendedName>
    <alternativeName>
        <fullName evidence="17">Chorismate mutase-prephenate dehydratase</fullName>
    </alternativeName>
    <alternativeName>
        <fullName evidence="16">p-protein</fullName>
    </alternativeName>
</protein>
<dbReference type="CDD" id="cd13630">
    <property type="entry name" value="PBP2_PDT_1"/>
    <property type="match status" value="1"/>
</dbReference>
<dbReference type="PROSITE" id="PS51671">
    <property type="entry name" value="ACT"/>
    <property type="match status" value="1"/>
</dbReference>
<dbReference type="Pfam" id="PF01842">
    <property type="entry name" value="ACT"/>
    <property type="match status" value="1"/>
</dbReference>
<accession>A0ABV2CLF1</accession>
<comment type="pathway">
    <text evidence="5">Metabolic intermediate biosynthesis; prephenate biosynthesis; prephenate from chorismate: step 1/1.</text>
</comment>
<dbReference type="PROSITE" id="PS51171">
    <property type="entry name" value="PREPHENATE_DEHYDR_3"/>
    <property type="match status" value="1"/>
</dbReference>
<evidence type="ECO:0000256" key="4">
    <source>
        <dbReference type="ARBA" id="ARBA00004741"/>
    </source>
</evidence>
<dbReference type="InterPro" id="IPR001086">
    <property type="entry name" value="Preph_deHydtase"/>
</dbReference>
<dbReference type="Pfam" id="PF01817">
    <property type="entry name" value="CM_2"/>
    <property type="match status" value="1"/>
</dbReference>
<evidence type="ECO:0000256" key="13">
    <source>
        <dbReference type="ARBA" id="ARBA00023235"/>
    </source>
</evidence>
<dbReference type="InterPro" id="IPR045865">
    <property type="entry name" value="ACT-like_dom_sf"/>
</dbReference>
<evidence type="ECO:0000259" key="21">
    <source>
        <dbReference type="PROSITE" id="PS51671"/>
    </source>
</evidence>
<dbReference type="InterPro" id="IPR002912">
    <property type="entry name" value="ACT_dom"/>
</dbReference>
<evidence type="ECO:0000256" key="3">
    <source>
        <dbReference type="ARBA" id="ARBA00004496"/>
    </source>
</evidence>
<dbReference type="PIRSF" id="PIRSF001500">
    <property type="entry name" value="Chor_mut_pdt_Ppr"/>
    <property type="match status" value="1"/>
</dbReference>
<evidence type="ECO:0000256" key="14">
    <source>
        <dbReference type="ARBA" id="ARBA00023239"/>
    </source>
</evidence>
<evidence type="ECO:0000256" key="1">
    <source>
        <dbReference type="ARBA" id="ARBA00000824"/>
    </source>
</evidence>
<feature type="domain" description="Chorismate mutase" evidence="19">
    <location>
        <begin position="1"/>
        <end position="86"/>
    </location>
</feature>
<dbReference type="Gene3D" id="1.20.59.10">
    <property type="entry name" value="Chorismate mutase"/>
    <property type="match status" value="1"/>
</dbReference>
<dbReference type="NCBIfam" id="TIGR01807">
    <property type="entry name" value="CM_P2"/>
    <property type="match status" value="1"/>
</dbReference>
<dbReference type="CDD" id="cd04905">
    <property type="entry name" value="ACT_CM-PDT"/>
    <property type="match status" value="1"/>
</dbReference>
<keyword evidence="9" id="KW-0963">Cytoplasm</keyword>
<evidence type="ECO:0000256" key="6">
    <source>
        <dbReference type="ARBA" id="ARBA00012404"/>
    </source>
</evidence>
<dbReference type="SMART" id="SM00830">
    <property type="entry name" value="CM_2"/>
    <property type="match status" value="1"/>
</dbReference>
<keyword evidence="23" id="KW-1185">Reference proteome</keyword>
<comment type="catalytic activity">
    <reaction evidence="18">
        <text>prephenate + H(+) = 3-phenylpyruvate + CO2 + H2O</text>
        <dbReference type="Rhea" id="RHEA:21648"/>
        <dbReference type="ChEBI" id="CHEBI:15377"/>
        <dbReference type="ChEBI" id="CHEBI:15378"/>
        <dbReference type="ChEBI" id="CHEBI:16526"/>
        <dbReference type="ChEBI" id="CHEBI:18005"/>
        <dbReference type="ChEBI" id="CHEBI:29934"/>
        <dbReference type="EC" id="4.2.1.51"/>
    </reaction>
</comment>
<dbReference type="InterPro" id="IPR008242">
    <property type="entry name" value="Chor_mutase/pphenate_deHydtase"/>
</dbReference>
<comment type="function">
    <text evidence="2">Catalyzes the Claisen rearrangement of chorismate to prephenate and the decarboxylation/dehydration of prephenate to phenylpyruvate.</text>
</comment>
<dbReference type="Proteomes" id="UP001548590">
    <property type="component" value="Unassembled WGS sequence"/>
</dbReference>
<evidence type="ECO:0000256" key="5">
    <source>
        <dbReference type="ARBA" id="ARBA00004817"/>
    </source>
</evidence>
<evidence type="ECO:0000256" key="17">
    <source>
        <dbReference type="ARBA" id="ARBA00031520"/>
    </source>
</evidence>
<comment type="catalytic activity">
    <reaction evidence="1">
        <text>chorismate = prephenate</text>
        <dbReference type="Rhea" id="RHEA:13897"/>
        <dbReference type="ChEBI" id="CHEBI:29748"/>
        <dbReference type="ChEBI" id="CHEBI:29934"/>
        <dbReference type="EC" id="5.4.99.5"/>
    </reaction>
</comment>
<dbReference type="Gene3D" id="3.40.190.10">
    <property type="entry name" value="Periplasmic binding protein-like II"/>
    <property type="match status" value="2"/>
</dbReference>
<evidence type="ECO:0000313" key="22">
    <source>
        <dbReference type="EMBL" id="MET1488622.1"/>
    </source>
</evidence>
<dbReference type="SUPFAM" id="SSF48600">
    <property type="entry name" value="Chorismate mutase II"/>
    <property type="match status" value="1"/>
</dbReference>
<evidence type="ECO:0000313" key="23">
    <source>
        <dbReference type="Proteomes" id="UP001548590"/>
    </source>
</evidence>
<dbReference type="InterPro" id="IPR018528">
    <property type="entry name" value="Preph_deHydtase_CS"/>
</dbReference>
<keyword evidence="11" id="KW-0057">Aromatic amino acid biosynthesis</keyword>
<evidence type="ECO:0000256" key="9">
    <source>
        <dbReference type="ARBA" id="ARBA00022490"/>
    </source>
</evidence>